<dbReference type="Proteomes" id="UP000008311">
    <property type="component" value="Unassembled WGS sequence"/>
</dbReference>
<proteinExistence type="predicted"/>
<gene>
    <name evidence="1" type="ORF">RCOM_0267600</name>
</gene>
<name>B9SX97_RICCO</name>
<reference evidence="2" key="1">
    <citation type="journal article" date="2010" name="Nat. Biotechnol.">
        <title>Draft genome sequence of the oilseed species Ricinus communis.</title>
        <authorList>
            <person name="Chan A.P."/>
            <person name="Crabtree J."/>
            <person name="Zhao Q."/>
            <person name="Lorenzi H."/>
            <person name="Orvis J."/>
            <person name="Puiu D."/>
            <person name="Melake-Berhan A."/>
            <person name="Jones K.M."/>
            <person name="Redman J."/>
            <person name="Chen G."/>
            <person name="Cahoon E.B."/>
            <person name="Gedil M."/>
            <person name="Stanke M."/>
            <person name="Haas B.J."/>
            <person name="Wortman J.R."/>
            <person name="Fraser-Liggett C.M."/>
            <person name="Ravel J."/>
            <person name="Rabinowicz P.D."/>
        </authorList>
    </citation>
    <scope>NUCLEOTIDE SEQUENCE [LARGE SCALE GENOMIC DNA]</scope>
    <source>
        <strain evidence="2">cv. Hale</strain>
    </source>
</reference>
<evidence type="ECO:0000313" key="1">
    <source>
        <dbReference type="EMBL" id="EEF31759.1"/>
    </source>
</evidence>
<dbReference type="InParanoid" id="B9SX97"/>
<dbReference type="EMBL" id="EQ974219">
    <property type="protein sequence ID" value="EEF31759.1"/>
    <property type="molecule type" value="Genomic_DNA"/>
</dbReference>
<organism evidence="1 2">
    <name type="scientific">Ricinus communis</name>
    <name type="common">Castor bean</name>
    <dbReference type="NCBI Taxonomy" id="3988"/>
    <lineage>
        <taxon>Eukaryota</taxon>
        <taxon>Viridiplantae</taxon>
        <taxon>Streptophyta</taxon>
        <taxon>Embryophyta</taxon>
        <taxon>Tracheophyta</taxon>
        <taxon>Spermatophyta</taxon>
        <taxon>Magnoliopsida</taxon>
        <taxon>eudicotyledons</taxon>
        <taxon>Gunneridae</taxon>
        <taxon>Pentapetalae</taxon>
        <taxon>rosids</taxon>
        <taxon>fabids</taxon>
        <taxon>Malpighiales</taxon>
        <taxon>Euphorbiaceae</taxon>
        <taxon>Acalyphoideae</taxon>
        <taxon>Acalypheae</taxon>
        <taxon>Ricinus</taxon>
    </lineage>
</organism>
<dbReference type="AlphaFoldDB" id="B9SX97"/>
<accession>B9SX97</accession>
<evidence type="ECO:0000313" key="2">
    <source>
        <dbReference type="Proteomes" id="UP000008311"/>
    </source>
</evidence>
<keyword evidence="2" id="KW-1185">Reference proteome</keyword>
<protein>
    <submittedName>
        <fullName evidence="1">Uncharacterized protein</fullName>
    </submittedName>
</protein>
<sequence>MTGAKETRLIEWWNEELLTLIPTPPSWKAPPHGWVKISFDGAFQRQAKQVPLAWLLETTSPKKPFLAENLLQTLIAYVHASEPPQGRRSNLEATACLTSTQNPFQPELSGGA</sequence>